<dbReference type="CDD" id="cd07136">
    <property type="entry name" value="ALDH_YwdH-P39616"/>
    <property type="match status" value="1"/>
</dbReference>
<keyword evidence="3" id="KW-0520">NAD</keyword>
<feature type="active site" evidence="5">
    <location>
        <position position="246"/>
    </location>
</feature>
<proteinExistence type="inferred from homology"/>
<dbReference type="RefSeq" id="WP_055266635.1">
    <property type="nucleotide sequence ID" value="NZ_CABIXQ010000015.1"/>
</dbReference>
<name>A0A174HV18_9CLOT</name>
<dbReference type="Pfam" id="PF00171">
    <property type="entry name" value="Aldedh"/>
    <property type="match status" value="1"/>
</dbReference>
<dbReference type="InterPro" id="IPR016160">
    <property type="entry name" value="Ald_DH_CS_CYS"/>
</dbReference>
<dbReference type="PANTHER" id="PTHR43570">
    <property type="entry name" value="ALDEHYDE DEHYDROGENASE"/>
    <property type="match status" value="1"/>
</dbReference>
<sequence>MKEIKNIFSDQRKFFDSGKSNDIDVRIKQLKTLKKVIKENEKEILQALKDDLGKSNFEAYATEIGLVYDEINLHIKNVRKWSKREKRSSPIVYYPSKSYIYKEPYGVTLIIGPFNYPFQLVIAPLIGAISAGNTAIIKPSETTINTARLLEKIINENFDKGYIRVVNPLGGKEVVSYLLDLPFDYIFFTGSVRVGKIVMEKAAKNLTPITLELGGKSPCIVDRDANINLAAKRIVWGKFLNAGQTCVAPDYLFLHKDIKDKFLRTLVKEIKTQFGEIIKESPDYPRVVNTISLDRFSNYLNDGDIYFGGEIDKDQLYMDPTILTNVKLDSSVMTDEIFGPILPVIEFENLDETISIINHREKPLALYYFSESNKNIEYIIERTSAGGVTINDTIIHVANGNLPFGGVGPSGLGKYHGKDSFNTFTHSKSVMKRGTFIEFKVRFAPYNNRINLLRKIMK</sequence>
<evidence type="ECO:0000313" key="10">
    <source>
        <dbReference type="Proteomes" id="UP000095594"/>
    </source>
</evidence>
<dbReference type="SUPFAM" id="SSF53720">
    <property type="entry name" value="ALDH-like"/>
    <property type="match status" value="1"/>
</dbReference>
<dbReference type="PROSITE" id="PS00687">
    <property type="entry name" value="ALDEHYDE_DEHYDR_GLU"/>
    <property type="match status" value="1"/>
</dbReference>
<accession>A0A174HV18</accession>
<dbReference type="AlphaFoldDB" id="A0A174HV18"/>
<dbReference type="OrthoDB" id="9762913at2"/>
<evidence type="ECO:0000256" key="4">
    <source>
        <dbReference type="PIRNR" id="PIRNR036492"/>
    </source>
</evidence>
<evidence type="ECO:0000256" key="3">
    <source>
        <dbReference type="ARBA" id="ARBA00023027"/>
    </source>
</evidence>
<dbReference type="GO" id="GO:0004029">
    <property type="term" value="F:aldehyde dehydrogenase (NAD+) activity"/>
    <property type="evidence" value="ECO:0007669"/>
    <property type="project" value="TreeGrafter"/>
</dbReference>
<dbReference type="InterPro" id="IPR012394">
    <property type="entry name" value="Aldehyde_DH_NAD(P)"/>
</dbReference>
<evidence type="ECO:0000256" key="5">
    <source>
        <dbReference type="PIRSR" id="PIRSR036492-1"/>
    </source>
</evidence>
<dbReference type="FunFam" id="3.40.309.10:FF:000025">
    <property type="entry name" value="Aldehyde dehydrogenase"/>
    <property type="match status" value="1"/>
</dbReference>
<evidence type="ECO:0000259" key="8">
    <source>
        <dbReference type="Pfam" id="PF00171"/>
    </source>
</evidence>
<dbReference type="InterPro" id="IPR016161">
    <property type="entry name" value="Ald_DH/histidinol_DH"/>
</dbReference>
<comment type="similarity">
    <text evidence="1 4 7">Belongs to the aldehyde dehydrogenase family.</text>
</comment>
<dbReference type="GO" id="GO:0006081">
    <property type="term" value="P:aldehyde metabolic process"/>
    <property type="evidence" value="ECO:0007669"/>
    <property type="project" value="InterPro"/>
</dbReference>
<evidence type="ECO:0000256" key="1">
    <source>
        <dbReference type="ARBA" id="ARBA00009986"/>
    </source>
</evidence>
<organism evidence="9 10">
    <name type="scientific">Clostridium disporicum</name>
    <dbReference type="NCBI Taxonomy" id="84024"/>
    <lineage>
        <taxon>Bacteria</taxon>
        <taxon>Bacillati</taxon>
        <taxon>Bacillota</taxon>
        <taxon>Clostridia</taxon>
        <taxon>Eubacteriales</taxon>
        <taxon>Clostridiaceae</taxon>
        <taxon>Clostridium</taxon>
    </lineage>
</organism>
<evidence type="ECO:0000256" key="2">
    <source>
        <dbReference type="ARBA" id="ARBA00023002"/>
    </source>
</evidence>
<dbReference type="Proteomes" id="UP000095594">
    <property type="component" value="Unassembled WGS sequence"/>
</dbReference>
<dbReference type="EMBL" id="CYZX01000015">
    <property type="protein sequence ID" value="CUO76988.1"/>
    <property type="molecule type" value="Genomic_DNA"/>
</dbReference>
<dbReference type="PROSITE" id="PS00070">
    <property type="entry name" value="ALDEHYDE_DEHYDR_CYS"/>
    <property type="match status" value="1"/>
</dbReference>
<dbReference type="InterPro" id="IPR015590">
    <property type="entry name" value="Aldehyde_DH_dom"/>
</dbReference>
<gene>
    <name evidence="9" type="primary">aldH</name>
    <name evidence="9" type="ORF">ERS852471_02260</name>
</gene>
<dbReference type="InterPro" id="IPR016163">
    <property type="entry name" value="Ald_DH_C"/>
</dbReference>
<dbReference type="GO" id="GO:0005737">
    <property type="term" value="C:cytoplasm"/>
    <property type="evidence" value="ECO:0007669"/>
    <property type="project" value="TreeGrafter"/>
</dbReference>
<dbReference type="InterPro" id="IPR016162">
    <property type="entry name" value="Ald_DH_N"/>
</dbReference>
<dbReference type="FunFam" id="3.40.605.10:FF:000004">
    <property type="entry name" value="Aldehyde dehydrogenase"/>
    <property type="match status" value="1"/>
</dbReference>
<dbReference type="PIRSF" id="PIRSF036492">
    <property type="entry name" value="ALDH"/>
    <property type="match status" value="1"/>
</dbReference>
<dbReference type="Gene3D" id="3.40.605.10">
    <property type="entry name" value="Aldehyde Dehydrogenase, Chain A, domain 1"/>
    <property type="match status" value="1"/>
</dbReference>
<feature type="domain" description="Aldehyde dehydrogenase" evidence="8">
    <location>
        <begin position="3"/>
        <end position="430"/>
    </location>
</feature>
<dbReference type="PANTHER" id="PTHR43570:SF16">
    <property type="entry name" value="ALDEHYDE DEHYDROGENASE TYPE III, ISOFORM Q"/>
    <property type="match status" value="1"/>
</dbReference>
<evidence type="ECO:0000313" key="9">
    <source>
        <dbReference type="EMBL" id="CUO76988.1"/>
    </source>
</evidence>
<protein>
    <recommendedName>
        <fullName evidence="4">Aldehyde dehydrogenase</fullName>
    </recommendedName>
</protein>
<evidence type="ECO:0000256" key="7">
    <source>
        <dbReference type="RuleBase" id="RU003345"/>
    </source>
</evidence>
<reference evidence="9 10" key="1">
    <citation type="submission" date="2015-09" db="EMBL/GenBank/DDBJ databases">
        <authorList>
            <consortium name="Pathogen Informatics"/>
        </authorList>
    </citation>
    <scope>NUCLEOTIDE SEQUENCE [LARGE SCALE GENOMIC DNA]</scope>
    <source>
        <strain evidence="9 10">2789STDY5834856</strain>
    </source>
</reference>
<evidence type="ECO:0000256" key="6">
    <source>
        <dbReference type="PROSITE-ProRule" id="PRU10007"/>
    </source>
</evidence>
<dbReference type="Gene3D" id="3.40.309.10">
    <property type="entry name" value="Aldehyde Dehydrogenase, Chain A, domain 2"/>
    <property type="match status" value="1"/>
</dbReference>
<dbReference type="InterPro" id="IPR029510">
    <property type="entry name" value="Ald_DH_CS_GLU"/>
</dbReference>
<feature type="active site" evidence="5 6">
    <location>
        <position position="212"/>
    </location>
</feature>
<keyword evidence="2 4" id="KW-0560">Oxidoreductase</keyword>